<reference evidence="17 18" key="1">
    <citation type="submission" date="2018-05" db="EMBL/GenBank/DDBJ databases">
        <title>Coraliomargarita sinensis sp. nov., isolated from a marine solar saltern.</title>
        <authorList>
            <person name="Zhou L.Y."/>
        </authorList>
    </citation>
    <scope>NUCLEOTIDE SEQUENCE [LARGE SCALE GENOMIC DNA]</scope>
    <source>
        <strain evidence="17 18">WN38</strain>
    </source>
</reference>
<dbReference type="PANTHER" id="PTHR22749">
    <property type="entry name" value="RIBOFLAVIN KINASE/FMN ADENYLYLTRANSFERASE"/>
    <property type="match status" value="1"/>
</dbReference>
<evidence type="ECO:0000256" key="13">
    <source>
        <dbReference type="ARBA" id="ARBA00047880"/>
    </source>
</evidence>
<evidence type="ECO:0000256" key="5">
    <source>
        <dbReference type="ARBA" id="ARBA00022643"/>
    </source>
</evidence>
<keyword evidence="7 15" id="KW-0548">Nucleotidyltransferase</keyword>
<evidence type="ECO:0000313" key="18">
    <source>
        <dbReference type="Proteomes" id="UP000247099"/>
    </source>
</evidence>
<dbReference type="Pfam" id="PF01687">
    <property type="entry name" value="Flavokinase"/>
    <property type="match status" value="1"/>
</dbReference>
<comment type="similarity">
    <text evidence="15">Belongs to the ribF family.</text>
</comment>
<evidence type="ECO:0000259" key="16">
    <source>
        <dbReference type="SMART" id="SM00904"/>
    </source>
</evidence>
<comment type="pathway">
    <text evidence="3 15">Cofactor biosynthesis; FMN biosynthesis; FMN from riboflavin (ATP route): step 1/1.</text>
</comment>
<keyword evidence="12" id="KW-0511">Multifunctional enzyme</keyword>
<dbReference type="GO" id="GO:0003919">
    <property type="term" value="F:FMN adenylyltransferase activity"/>
    <property type="evidence" value="ECO:0007669"/>
    <property type="project" value="UniProtKB-UniRule"/>
</dbReference>
<sequence>MNIPSSAENFQALSGLKSELHLAIGVFDGVHLGHKAVVESAVFSAQRSKGVSAVLTFDPHPSQLFRPENPTRLIMPIETKATMLHAIGVDCVICKKFDREFAAILAENFLAHLKEQLPTLKSIYVGENFRFGQKRAGDVATLIASGRELGLGVFSAERIKHNGEPISSTRIRAELEAGRIREANDLLGYNYTSSGKIVSGAKLGRKIGFPTMNLPWQPECLPRFGVYFVYFRQSGEKTWAPAVANYGVKPTVDANPSEPTLEVHALDPVELQPGDAIDVAWLKFIRPEQKFDSVGELKAQIAQDCETARSLVS</sequence>
<evidence type="ECO:0000256" key="6">
    <source>
        <dbReference type="ARBA" id="ARBA00022679"/>
    </source>
</evidence>
<dbReference type="Gene3D" id="2.40.30.30">
    <property type="entry name" value="Riboflavin kinase-like"/>
    <property type="match status" value="1"/>
</dbReference>
<dbReference type="GO" id="GO:0009231">
    <property type="term" value="P:riboflavin biosynthetic process"/>
    <property type="evidence" value="ECO:0007669"/>
    <property type="project" value="InterPro"/>
</dbReference>
<evidence type="ECO:0000256" key="11">
    <source>
        <dbReference type="ARBA" id="ARBA00022840"/>
    </source>
</evidence>
<dbReference type="UniPathway" id="UPA00276">
    <property type="reaction ID" value="UER00406"/>
</dbReference>
<evidence type="ECO:0000256" key="9">
    <source>
        <dbReference type="ARBA" id="ARBA00022777"/>
    </source>
</evidence>
<dbReference type="InParanoid" id="A0A317ZGP5"/>
<dbReference type="GO" id="GO:0009398">
    <property type="term" value="P:FMN biosynthetic process"/>
    <property type="evidence" value="ECO:0007669"/>
    <property type="project" value="UniProtKB-UniRule"/>
</dbReference>
<accession>A0A317ZGP5</accession>
<dbReference type="InterPro" id="IPR002606">
    <property type="entry name" value="Riboflavin_kinase_bac"/>
</dbReference>
<keyword evidence="11 15" id="KW-0067">ATP-binding</keyword>
<evidence type="ECO:0000256" key="1">
    <source>
        <dbReference type="ARBA" id="ARBA00002121"/>
    </source>
</evidence>
<gene>
    <name evidence="17" type="ORF">DDZ13_14595</name>
</gene>
<dbReference type="EC" id="2.7.7.2" evidence="15"/>
<comment type="catalytic activity">
    <reaction evidence="13 15">
        <text>riboflavin + ATP = FMN + ADP + H(+)</text>
        <dbReference type="Rhea" id="RHEA:14357"/>
        <dbReference type="ChEBI" id="CHEBI:15378"/>
        <dbReference type="ChEBI" id="CHEBI:30616"/>
        <dbReference type="ChEBI" id="CHEBI:57986"/>
        <dbReference type="ChEBI" id="CHEBI:58210"/>
        <dbReference type="ChEBI" id="CHEBI:456216"/>
        <dbReference type="EC" id="2.7.1.26"/>
    </reaction>
</comment>
<keyword evidence="10 15" id="KW-0274">FAD</keyword>
<evidence type="ECO:0000256" key="2">
    <source>
        <dbReference type="ARBA" id="ARBA00004726"/>
    </source>
</evidence>
<dbReference type="GO" id="GO:0005524">
    <property type="term" value="F:ATP binding"/>
    <property type="evidence" value="ECO:0007669"/>
    <property type="project" value="UniProtKB-UniRule"/>
</dbReference>
<dbReference type="GO" id="GO:0008531">
    <property type="term" value="F:riboflavin kinase activity"/>
    <property type="evidence" value="ECO:0007669"/>
    <property type="project" value="UniProtKB-UniRule"/>
</dbReference>
<dbReference type="InterPro" id="IPR023468">
    <property type="entry name" value="Riboflavin_kinase"/>
</dbReference>
<evidence type="ECO:0000313" key="17">
    <source>
        <dbReference type="EMBL" id="PXA02929.1"/>
    </source>
</evidence>
<dbReference type="EC" id="2.7.1.26" evidence="15"/>
<comment type="pathway">
    <text evidence="2 15">Cofactor biosynthesis; FAD biosynthesis; FAD from FMN: step 1/1.</text>
</comment>
<dbReference type="NCBIfam" id="NF004162">
    <property type="entry name" value="PRK05627.1-5"/>
    <property type="match status" value="1"/>
</dbReference>
<dbReference type="SUPFAM" id="SSF82114">
    <property type="entry name" value="Riboflavin kinase-like"/>
    <property type="match status" value="1"/>
</dbReference>
<dbReference type="InterPro" id="IPR014729">
    <property type="entry name" value="Rossmann-like_a/b/a_fold"/>
</dbReference>
<evidence type="ECO:0000256" key="4">
    <source>
        <dbReference type="ARBA" id="ARBA00022630"/>
    </source>
</evidence>
<dbReference type="RefSeq" id="WP_110132201.1">
    <property type="nucleotide sequence ID" value="NZ_QHJQ01000015.1"/>
</dbReference>
<keyword evidence="9 15" id="KW-0418">Kinase</keyword>
<evidence type="ECO:0000256" key="7">
    <source>
        <dbReference type="ARBA" id="ARBA00022695"/>
    </source>
</evidence>
<proteinExistence type="inferred from homology"/>
<dbReference type="InterPro" id="IPR023465">
    <property type="entry name" value="Riboflavin_kinase_dom_sf"/>
</dbReference>
<keyword evidence="18" id="KW-1185">Reference proteome</keyword>
<evidence type="ECO:0000256" key="15">
    <source>
        <dbReference type="PIRNR" id="PIRNR004491"/>
    </source>
</evidence>
<keyword evidence="8 15" id="KW-0547">Nucleotide-binding</keyword>
<keyword evidence="6 15" id="KW-0808">Transferase</keyword>
<dbReference type="FunFam" id="3.40.50.620:FF:000021">
    <property type="entry name" value="Riboflavin biosynthesis protein"/>
    <property type="match status" value="1"/>
</dbReference>
<dbReference type="GO" id="GO:0006747">
    <property type="term" value="P:FAD biosynthetic process"/>
    <property type="evidence" value="ECO:0007669"/>
    <property type="project" value="UniProtKB-UniRule"/>
</dbReference>
<comment type="catalytic activity">
    <reaction evidence="14 15">
        <text>FMN + ATP + H(+) = FAD + diphosphate</text>
        <dbReference type="Rhea" id="RHEA:17237"/>
        <dbReference type="ChEBI" id="CHEBI:15378"/>
        <dbReference type="ChEBI" id="CHEBI:30616"/>
        <dbReference type="ChEBI" id="CHEBI:33019"/>
        <dbReference type="ChEBI" id="CHEBI:57692"/>
        <dbReference type="ChEBI" id="CHEBI:58210"/>
        <dbReference type="EC" id="2.7.7.2"/>
    </reaction>
</comment>
<evidence type="ECO:0000256" key="14">
    <source>
        <dbReference type="ARBA" id="ARBA00049494"/>
    </source>
</evidence>
<organism evidence="17 18">
    <name type="scientific">Coraliomargarita sinensis</name>
    <dbReference type="NCBI Taxonomy" id="2174842"/>
    <lineage>
        <taxon>Bacteria</taxon>
        <taxon>Pseudomonadati</taxon>
        <taxon>Verrucomicrobiota</taxon>
        <taxon>Opitutia</taxon>
        <taxon>Puniceicoccales</taxon>
        <taxon>Coraliomargaritaceae</taxon>
        <taxon>Coraliomargarita</taxon>
    </lineage>
</organism>
<dbReference type="InterPro" id="IPR015864">
    <property type="entry name" value="FAD_synthase"/>
</dbReference>
<evidence type="ECO:0000256" key="12">
    <source>
        <dbReference type="ARBA" id="ARBA00023268"/>
    </source>
</evidence>
<comment type="function">
    <text evidence="1">Catalyzes the phosphorylation of riboflavin to FMN followed by the adenylation of FMN to FAD.</text>
</comment>
<dbReference type="InterPro" id="IPR015865">
    <property type="entry name" value="Riboflavin_kinase_bac/euk"/>
</dbReference>
<name>A0A317ZGP5_9BACT</name>
<dbReference type="EMBL" id="QHJQ01000015">
    <property type="protein sequence ID" value="PXA02929.1"/>
    <property type="molecule type" value="Genomic_DNA"/>
</dbReference>
<dbReference type="FunCoup" id="A0A317ZGP5">
    <property type="interactions" value="349"/>
</dbReference>
<dbReference type="Gene3D" id="3.40.50.620">
    <property type="entry name" value="HUPs"/>
    <property type="match status" value="1"/>
</dbReference>
<dbReference type="OrthoDB" id="9803667at2"/>
<dbReference type="SMART" id="SM00904">
    <property type="entry name" value="Flavokinase"/>
    <property type="match status" value="1"/>
</dbReference>
<evidence type="ECO:0000256" key="8">
    <source>
        <dbReference type="ARBA" id="ARBA00022741"/>
    </source>
</evidence>
<evidence type="ECO:0000256" key="3">
    <source>
        <dbReference type="ARBA" id="ARBA00005201"/>
    </source>
</evidence>
<dbReference type="SUPFAM" id="SSF52374">
    <property type="entry name" value="Nucleotidylyl transferase"/>
    <property type="match status" value="1"/>
</dbReference>
<keyword evidence="5 15" id="KW-0288">FMN</keyword>
<dbReference type="CDD" id="cd02064">
    <property type="entry name" value="FAD_synthetase_N"/>
    <property type="match status" value="1"/>
</dbReference>
<keyword evidence="4 15" id="KW-0285">Flavoprotein</keyword>
<dbReference type="Proteomes" id="UP000247099">
    <property type="component" value="Unassembled WGS sequence"/>
</dbReference>
<dbReference type="NCBIfam" id="TIGR00083">
    <property type="entry name" value="ribF"/>
    <property type="match status" value="1"/>
</dbReference>
<dbReference type="PANTHER" id="PTHR22749:SF6">
    <property type="entry name" value="RIBOFLAVIN KINASE"/>
    <property type="match status" value="1"/>
</dbReference>
<evidence type="ECO:0000256" key="10">
    <source>
        <dbReference type="ARBA" id="ARBA00022827"/>
    </source>
</evidence>
<dbReference type="UniPathway" id="UPA00277">
    <property type="reaction ID" value="UER00407"/>
</dbReference>
<dbReference type="AlphaFoldDB" id="A0A317ZGP5"/>
<comment type="caution">
    <text evidence="17">The sequence shown here is derived from an EMBL/GenBank/DDBJ whole genome shotgun (WGS) entry which is preliminary data.</text>
</comment>
<protein>
    <recommendedName>
        <fullName evidence="15">Riboflavin biosynthesis protein</fullName>
    </recommendedName>
    <domain>
        <recommendedName>
            <fullName evidence="15">Riboflavin kinase</fullName>
            <ecNumber evidence="15">2.7.1.26</ecNumber>
        </recommendedName>
        <alternativeName>
            <fullName evidence="15">Flavokinase</fullName>
        </alternativeName>
    </domain>
    <domain>
        <recommendedName>
            <fullName evidence="15">FMN adenylyltransferase</fullName>
            <ecNumber evidence="15">2.7.7.2</ecNumber>
        </recommendedName>
        <alternativeName>
            <fullName evidence="15">FAD pyrophosphorylase</fullName>
        </alternativeName>
        <alternativeName>
            <fullName evidence="15">FAD synthase</fullName>
        </alternativeName>
    </domain>
</protein>
<dbReference type="Pfam" id="PF06574">
    <property type="entry name" value="FAD_syn"/>
    <property type="match status" value="1"/>
</dbReference>
<feature type="domain" description="Riboflavin kinase" evidence="16">
    <location>
        <begin position="186"/>
        <end position="313"/>
    </location>
</feature>
<dbReference type="PIRSF" id="PIRSF004491">
    <property type="entry name" value="FAD_Synth"/>
    <property type="match status" value="1"/>
</dbReference>